<protein>
    <submittedName>
        <fullName evidence="1">AbrB family transcriptional regulator</fullName>
    </submittedName>
</protein>
<gene>
    <name evidence="1" type="ORF">CL176_09480</name>
</gene>
<dbReference type="NCBIfam" id="NF047400">
    <property type="entry name" value="MazE_PemI_antitoxin"/>
    <property type="match status" value="1"/>
</dbReference>
<name>A0A347WMA3_9LACT</name>
<dbReference type="AlphaFoldDB" id="A0A347WMA3"/>
<evidence type="ECO:0000313" key="1">
    <source>
        <dbReference type="EMBL" id="AXY26210.1"/>
    </source>
</evidence>
<evidence type="ECO:0000313" key="2">
    <source>
        <dbReference type="Proteomes" id="UP000263232"/>
    </source>
</evidence>
<keyword evidence="2" id="KW-1185">Reference proteome</keyword>
<dbReference type="EMBL" id="CP023434">
    <property type="protein sequence ID" value="AXY26210.1"/>
    <property type="molecule type" value="Genomic_DNA"/>
</dbReference>
<dbReference type="RefSeq" id="WP_118991105.1">
    <property type="nucleotide sequence ID" value="NZ_CP023434.1"/>
</dbReference>
<reference evidence="1 2" key="1">
    <citation type="submission" date="2017-09" db="EMBL/GenBank/DDBJ databases">
        <title>Complete genome sequence of Oxytococcus suis strain ZY16052.</title>
        <authorList>
            <person name="Li F."/>
        </authorList>
    </citation>
    <scope>NUCLEOTIDE SEQUENCE [LARGE SCALE GENOMIC DNA]</scope>
    <source>
        <strain evidence="1 2">ZY16052</strain>
    </source>
</reference>
<dbReference type="KEGG" id="abae:CL176_09480"/>
<sequence>MYTTRTRKQGNSIVVTLPASEEYPIASQKEYFVFYHEDGTVTLVPKIDNPFLIAEEGAYYDSEVWEDMPRAGEELL</sequence>
<dbReference type="OrthoDB" id="71707at2"/>
<proteinExistence type="predicted"/>
<organism evidence="1 2">
    <name type="scientific">Suicoccus acidiformans</name>
    <dbReference type="NCBI Taxonomy" id="2036206"/>
    <lineage>
        <taxon>Bacteria</taxon>
        <taxon>Bacillati</taxon>
        <taxon>Bacillota</taxon>
        <taxon>Bacilli</taxon>
        <taxon>Lactobacillales</taxon>
        <taxon>Aerococcaceae</taxon>
        <taxon>Suicoccus</taxon>
    </lineage>
</organism>
<accession>A0A347WMA3</accession>
<dbReference type="Proteomes" id="UP000263232">
    <property type="component" value="Chromosome"/>
</dbReference>